<dbReference type="EMBL" id="JAWRVE010000179">
    <property type="protein sequence ID" value="KAL1850989.1"/>
    <property type="molecule type" value="Genomic_DNA"/>
</dbReference>
<accession>A0ABR3W1R1</accession>
<evidence type="ECO:0000313" key="4">
    <source>
        <dbReference type="EMBL" id="KAL1850989.1"/>
    </source>
</evidence>
<keyword evidence="5" id="KW-1185">Reference proteome</keyword>
<evidence type="ECO:0000259" key="3">
    <source>
        <dbReference type="Pfam" id="PF24802"/>
    </source>
</evidence>
<feature type="transmembrane region" description="Helical" evidence="2">
    <location>
        <begin position="40"/>
        <end position="65"/>
    </location>
</feature>
<feature type="region of interest" description="Disordered" evidence="1">
    <location>
        <begin position="337"/>
        <end position="366"/>
    </location>
</feature>
<feature type="transmembrane region" description="Helical" evidence="2">
    <location>
        <begin position="72"/>
        <end position="93"/>
    </location>
</feature>
<dbReference type="PANTHER" id="PTHR37013:SF4">
    <property type="entry name" value="INTEGRAL MEMBRANE PROTEIN"/>
    <property type="match status" value="1"/>
</dbReference>
<protein>
    <recommendedName>
        <fullName evidence="3">DUF7703 domain-containing protein</fullName>
    </recommendedName>
</protein>
<proteinExistence type="predicted"/>
<comment type="caution">
    <text evidence="4">The sequence shown here is derived from an EMBL/GenBank/DDBJ whole genome shotgun (WGS) entry which is preliminary data.</text>
</comment>
<reference evidence="4 5" key="1">
    <citation type="journal article" date="2024" name="IMA Fungus">
        <title>IMA Genome - F19 : A genome assembly and annotation guide to empower mycologists, including annotated draft genome sequences of Ceratocystis pirilliformis, Diaporthe australafricana, Fusarium ophioides, Paecilomyces lecythidis, and Sporothrix stenoceras.</title>
        <authorList>
            <person name="Aylward J."/>
            <person name="Wilson A.M."/>
            <person name="Visagie C.M."/>
            <person name="Spraker J."/>
            <person name="Barnes I."/>
            <person name="Buitendag C."/>
            <person name="Ceriani C."/>
            <person name="Del Mar Angel L."/>
            <person name="du Plessis D."/>
            <person name="Fuchs T."/>
            <person name="Gasser K."/>
            <person name="Kramer D."/>
            <person name="Li W."/>
            <person name="Munsamy K."/>
            <person name="Piso A."/>
            <person name="Price J.L."/>
            <person name="Sonnekus B."/>
            <person name="Thomas C."/>
            <person name="van der Nest A."/>
            <person name="van Dijk A."/>
            <person name="van Heerden A."/>
            <person name="van Vuuren N."/>
            <person name="Yilmaz N."/>
            <person name="Duong T.A."/>
            <person name="van der Merwe N.A."/>
            <person name="Wingfield M.J."/>
            <person name="Wingfield B.D."/>
        </authorList>
    </citation>
    <scope>NUCLEOTIDE SEQUENCE [LARGE SCALE GENOMIC DNA]</scope>
    <source>
        <strain evidence="4 5">CMW 18300</strain>
    </source>
</reference>
<sequence>MGAALQPPDSLPGGPKSPISLSSLMTRRDSVSMVENSRGLWFALACLAGIGLWNASEIVLVVWWTFRRRRTLYFWSIMTAAVGVIICSVAQVIDFSLGSQNGMFVVVLGSSGWIPMVTGQSLVLYSRLHLLWVDNRIMTFLLTMIIFNGLTMHGGAFSINITAKALQSKSLIRAYEIVERTEVTVFFVQEITLSMLYLWRCRHFLKQYGRRMDSDDTAAMKTTLRSLMLANFVVLLLDTSILVLEYMGYNYVQIKVKDFIYSFKLKVELSALNNLRDFVRQFRMLDSSFQVKQQRNIQDGIQRQWESALQRAFGTVGRTRPGEAEEVHVAEGRQILVPPEASATTEGPSVEVPVHTGNEKSAKDGK</sequence>
<dbReference type="InterPro" id="IPR056120">
    <property type="entry name" value="DUF7703"/>
</dbReference>
<keyword evidence="2" id="KW-0812">Transmembrane</keyword>
<organism evidence="4 5">
    <name type="scientific">Diaporthe australafricana</name>
    <dbReference type="NCBI Taxonomy" id="127596"/>
    <lineage>
        <taxon>Eukaryota</taxon>
        <taxon>Fungi</taxon>
        <taxon>Dikarya</taxon>
        <taxon>Ascomycota</taxon>
        <taxon>Pezizomycotina</taxon>
        <taxon>Sordariomycetes</taxon>
        <taxon>Sordariomycetidae</taxon>
        <taxon>Diaporthales</taxon>
        <taxon>Diaporthaceae</taxon>
        <taxon>Diaporthe</taxon>
    </lineage>
</organism>
<keyword evidence="2" id="KW-0472">Membrane</keyword>
<dbReference type="Pfam" id="PF24802">
    <property type="entry name" value="DUF7703"/>
    <property type="match status" value="1"/>
</dbReference>
<dbReference type="PANTHER" id="PTHR37013">
    <property type="entry name" value="INTEGRAL MEMBRANE PROTEIN (AFU_ORTHOLOGUE AFUA_1G05950)-RELATED"/>
    <property type="match status" value="1"/>
</dbReference>
<name>A0ABR3W1R1_9PEZI</name>
<feature type="transmembrane region" description="Helical" evidence="2">
    <location>
        <begin position="105"/>
        <end position="125"/>
    </location>
</feature>
<dbReference type="Proteomes" id="UP001583177">
    <property type="component" value="Unassembled WGS sequence"/>
</dbReference>
<feature type="transmembrane region" description="Helical" evidence="2">
    <location>
        <begin position="137"/>
        <end position="163"/>
    </location>
</feature>
<feature type="compositionally biased region" description="Basic and acidic residues" evidence="1">
    <location>
        <begin position="357"/>
        <end position="366"/>
    </location>
</feature>
<feature type="transmembrane region" description="Helical" evidence="2">
    <location>
        <begin position="229"/>
        <end position="249"/>
    </location>
</feature>
<feature type="domain" description="DUF7703" evidence="3">
    <location>
        <begin position="45"/>
        <end position="280"/>
    </location>
</feature>
<evidence type="ECO:0000256" key="2">
    <source>
        <dbReference type="SAM" id="Phobius"/>
    </source>
</evidence>
<evidence type="ECO:0000313" key="5">
    <source>
        <dbReference type="Proteomes" id="UP001583177"/>
    </source>
</evidence>
<keyword evidence="2" id="KW-1133">Transmembrane helix</keyword>
<evidence type="ECO:0000256" key="1">
    <source>
        <dbReference type="SAM" id="MobiDB-lite"/>
    </source>
</evidence>
<gene>
    <name evidence="4" type="ORF">Daus18300_012723</name>
</gene>